<sequence>MSLSRAFLLSLLFLFFLQSATGLNCKCTQSSAKTPCQDGICQVPTETAACLMLDHPLSGRHYACSTSKLKEGACMDKVTKSGATVKICGCDSSDYCNYKLWPNQHNDFDEDVDQMDSVVRDSASESFPGTNFRRHATDTSAAIALQRLPQWVIFLFALFTVIFL</sequence>
<accession>A0AAD4RDW2</accession>
<dbReference type="Proteomes" id="UP001201812">
    <property type="component" value="Unassembled WGS sequence"/>
</dbReference>
<comment type="caution">
    <text evidence="2">The sequence shown here is derived from an EMBL/GenBank/DDBJ whole genome shotgun (WGS) entry which is preliminary data.</text>
</comment>
<evidence type="ECO:0000256" key="1">
    <source>
        <dbReference type="SAM" id="SignalP"/>
    </source>
</evidence>
<feature type="signal peptide" evidence="1">
    <location>
        <begin position="1"/>
        <end position="22"/>
    </location>
</feature>
<reference evidence="2" key="1">
    <citation type="submission" date="2022-01" db="EMBL/GenBank/DDBJ databases">
        <title>Genome Sequence Resource for Two Populations of Ditylenchus destructor, the Migratory Endoparasitic Phytonematode.</title>
        <authorList>
            <person name="Zhang H."/>
            <person name="Lin R."/>
            <person name="Xie B."/>
        </authorList>
    </citation>
    <scope>NUCLEOTIDE SEQUENCE</scope>
    <source>
        <strain evidence="2">BazhouSP</strain>
    </source>
</reference>
<feature type="chain" id="PRO_5041994345" evidence="1">
    <location>
        <begin position="23"/>
        <end position="164"/>
    </location>
</feature>
<keyword evidence="1" id="KW-0732">Signal</keyword>
<proteinExistence type="predicted"/>
<dbReference type="AlphaFoldDB" id="A0AAD4RDW2"/>
<evidence type="ECO:0000313" key="3">
    <source>
        <dbReference type="Proteomes" id="UP001201812"/>
    </source>
</evidence>
<organism evidence="2 3">
    <name type="scientific">Ditylenchus destructor</name>
    <dbReference type="NCBI Taxonomy" id="166010"/>
    <lineage>
        <taxon>Eukaryota</taxon>
        <taxon>Metazoa</taxon>
        <taxon>Ecdysozoa</taxon>
        <taxon>Nematoda</taxon>
        <taxon>Chromadorea</taxon>
        <taxon>Rhabditida</taxon>
        <taxon>Tylenchina</taxon>
        <taxon>Tylenchomorpha</taxon>
        <taxon>Sphaerularioidea</taxon>
        <taxon>Anguinidae</taxon>
        <taxon>Anguininae</taxon>
        <taxon>Ditylenchus</taxon>
    </lineage>
</organism>
<gene>
    <name evidence="2" type="ORF">DdX_01460</name>
</gene>
<name>A0AAD4RDW2_9BILA</name>
<dbReference type="EMBL" id="JAKKPZ010000001">
    <property type="protein sequence ID" value="KAI1729231.1"/>
    <property type="molecule type" value="Genomic_DNA"/>
</dbReference>
<protein>
    <submittedName>
        <fullName evidence="2">Uncharacterized protein</fullName>
    </submittedName>
</protein>
<keyword evidence="3" id="KW-1185">Reference proteome</keyword>
<evidence type="ECO:0000313" key="2">
    <source>
        <dbReference type="EMBL" id="KAI1729231.1"/>
    </source>
</evidence>